<organism evidence="1 2">
    <name type="scientific">Dreissena polymorpha</name>
    <name type="common">Zebra mussel</name>
    <name type="synonym">Mytilus polymorpha</name>
    <dbReference type="NCBI Taxonomy" id="45954"/>
    <lineage>
        <taxon>Eukaryota</taxon>
        <taxon>Metazoa</taxon>
        <taxon>Spiralia</taxon>
        <taxon>Lophotrochozoa</taxon>
        <taxon>Mollusca</taxon>
        <taxon>Bivalvia</taxon>
        <taxon>Autobranchia</taxon>
        <taxon>Heteroconchia</taxon>
        <taxon>Euheterodonta</taxon>
        <taxon>Imparidentia</taxon>
        <taxon>Neoheterodontei</taxon>
        <taxon>Myida</taxon>
        <taxon>Dreissenoidea</taxon>
        <taxon>Dreissenidae</taxon>
        <taxon>Dreissena</taxon>
    </lineage>
</organism>
<dbReference type="EMBL" id="JAIWYP010000002">
    <property type="protein sequence ID" value="KAH3865101.1"/>
    <property type="molecule type" value="Genomic_DNA"/>
</dbReference>
<reference evidence="1" key="2">
    <citation type="submission" date="2020-11" db="EMBL/GenBank/DDBJ databases">
        <authorList>
            <person name="McCartney M.A."/>
            <person name="Auch B."/>
            <person name="Kono T."/>
            <person name="Mallez S."/>
            <person name="Becker A."/>
            <person name="Gohl D.M."/>
            <person name="Silverstein K.A.T."/>
            <person name="Koren S."/>
            <person name="Bechman K.B."/>
            <person name="Herman A."/>
            <person name="Abrahante J.E."/>
            <person name="Garbe J."/>
        </authorList>
    </citation>
    <scope>NUCLEOTIDE SEQUENCE</scope>
    <source>
        <strain evidence="1">Duluth1</strain>
        <tissue evidence="1">Whole animal</tissue>
    </source>
</reference>
<sequence length="52" mass="5721">MSVYLITIEGHCDNVSDLSGATRFIAITKQAVFLLDKYAASTYDFVLASTKM</sequence>
<accession>A0A9D4LW50</accession>
<comment type="caution">
    <text evidence="1">The sequence shown here is derived from an EMBL/GenBank/DDBJ whole genome shotgun (WGS) entry which is preliminary data.</text>
</comment>
<keyword evidence="2" id="KW-1185">Reference proteome</keyword>
<gene>
    <name evidence="1" type="ORF">DPMN_028140</name>
</gene>
<evidence type="ECO:0000313" key="1">
    <source>
        <dbReference type="EMBL" id="KAH3865101.1"/>
    </source>
</evidence>
<name>A0A9D4LW50_DREPO</name>
<dbReference type="Proteomes" id="UP000828390">
    <property type="component" value="Unassembled WGS sequence"/>
</dbReference>
<dbReference type="AlphaFoldDB" id="A0A9D4LW50"/>
<protein>
    <submittedName>
        <fullName evidence="1">Uncharacterized protein</fullName>
    </submittedName>
</protein>
<proteinExistence type="predicted"/>
<reference evidence="1" key="1">
    <citation type="journal article" date="2019" name="bioRxiv">
        <title>The Genome of the Zebra Mussel, Dreissena polymorpha: A Resource for Invasive Species Research.</title>
        <authorList>
            <person name="McCartney M.A."/>
            <person name="Auch B."/>
            <person name="Kono T."/>
            <person name="Mallez S."/>
            <person name="Zhang Y."/>
            <person name="Obille A."/>
            <person name="Becker A."/>
            <person name="Abrahante J.E."/>
            <person name="Garbe J."/>
            <person name="Badalamenti J.P."/>
            <person name="Herman A."/>
            <person name="Mangelson H."/>
            <person name="Liachko I."/>
            <person name="Sullivan S."/>
            <person name="Sone E.D."/>
            <person name="Koren S."/>
            <person name="Silverstein K.A.T."/>
            <person name="Beckman K.B."/>
            <person name="Gohl D.M."/>
        </authorList>
    </citation>
    <scope>NUCLEOTIDE SEQUENCE</scope>
    <source>
        <strain evidence="1">Duluth1</strain>
        <tissue evidence="1">Whole animal</tissue>
    </source>
</reference>
<evidence type="ECO:0000313" key="2">
    <source>
        <dbReference type="Proteomes" id="UP000828390"/>
    </source>
</evidence>